<keyword evidence="1" id="KW-0479">Metal-binding</keyword>
<dbReference type="Gene3D" id="2.60.40.150">
    <property type="entry name" value="C2 domain"/>
    <property type="match status" value="1"/>
</dbReference>
<dbReference type="AlphaFoldDB" id="A0A176VXE5"/>
<dbReference type="SMART" id="SM00239">
    <property type="entry name" value="C2"/>
    <property type="match status" value="1"/>
</dbReference>
<dbReference type="Proteomes" id="UP000077202">
    <property type="component" value="Unassembled WGS sequence"/>
</dbReference>
<dbReference type="InterPro" id="IPR035892">
    <property type="entry name" value="C2_domain_sf"/>
</dbReference>
<evidence type="ECO:0000256" key="1">
    <source>
        <dbReference type="ARBA" id="ARBA00022723"/>
    </source>
</evidence>
<protein>
    <recommendedName>
        <fullName evidence="3">C2 domain-containing protein</fullName>
    </recommendedName>
</protein>
<dbReference type="GO" id="GO:0046872">
    <property type="term" value="F:metal ion binding"/>
    <property type="evidence" value="ECO:0007669"/>
    <property type="project" value="UniProtKB-KW"/>
</dbReference>
<evidence type="ECO:0000313" key="5">
    <source>
        <dbReference type="Proteomes" id="UP000077202"/>
    </source>
</evidence>
<name>A0A176VXE5_MARPO</name>
<evidence type="ECO:0000313" key="4">
    <source>
        <dbReference type="EMBL" id="OAE25489.1"/>
    </source>
</evidence>
<keyword evidence="5" id="KW-1185">Reference proteome</keyword>
<dbReference type="InterPro" id="IPR000008">
    <property type="entry name" value="C2_dom"/>
</dbReference>
<organism evidence="4 5">
    <name type="scientific">Marchantia polymorpha subsp. ruderalis</name>
    <dbReference type="NCBI Taxonomy" id="1480154"/>
    <lineage>
        <taxon>Eukaryota</taxon>
        <taxon>Viridiplantae</taxon>
        <taxon>Streptophyta</taxon>
        <taxon>Embryophyta</taxon>
        <taxon>Marchantiophyta</taxon>
        <taxon>Marchantiopsida</taxon>
        <taxon>Marchantiidae</taxon>
        <taxon>Marchantiales</taxon>
        <taxon>Marchantiaceae</taxon>
        <taxon>Marchantia</taxon>
    </lineage>
</organism>
<evidence type="ECO:0000259" key="3">
    <source>
        <dbReference type="PROSITE" id="PS50004"/>
    </source>
</evidence>
<gene>
    <name evidence="4" type="ORF">AXG93_1543s1040</name>
</gene>
<dbReference type="EMBL" id="LVLJ01002329">
    <property type="protein sequence ID" value="OAE25489.1"/>
    <property type="molecule type" value="Genomic_DNA"/>
</dbReference>
<dbReference type="Pfam" id="PF00168">
    <property type="entry name" value="C2"/>
    <property type="match status" value="1"/>
</dbReference>
<sequence length="265" mass="29396">MTKSEVALTPCAMFDWRCHAGSRAAILRELVTEAGSSPLQCLHLERAFFRLDSGVLGFVVTAMPKQKPVKYTSFPRGVLRLGVGCARGIRGDELLGLGRSDPYAKITFGSQENPLECTTKTDKNAGSNPYWGEWFTMPITVPNVVENNNLVVQIYNENHLRSDNQIGYSRIHNLGELVMGCEKYSTGEVWHIVYDPGTQLPRGEIMLSFRFEPMGDVEFEKWVNDQVTALTFQQPPTQASGYSHHLGMALTALRLSRAGRLGVGA</sequence>
<dbReference type="SUPFAM" id="SSF49562">
    <property type="entry name" value="C2 domain (Calcium/lipid-binding domain, CaLB)"/>
    <property type="match status" value="1"/>
</dbReference>
<evidence type="ECO:0000256" key="2">
    <source>
        <dbReference type="ARBA" id="ARBA00022837"/>
    </source>
</evidence>
<reference evidence="4" key="1">
    <citation type="submission" date="2016-03" db="EMBL/GenBank/DDBJ databases">
        <title>Mechanisms controlling the formation of the plant cell surface in tip-growing cells are functionally conserved among land plants.</title>
        <authorList>
            <person name="Honkanen S."/>
            <person name="Jones V.A."/>
            <person name="Morieri G."/>
            <person name="Champion C."/>
            <person name="Hetherington A.J."/>
            <person name="Kelly S."/>
            <person name="Saint-Marcoux D."/>
            <person name="Proust H."/>
            <person name="Prescott H."/>
            <person name="Dolan L."/>
        </authorList>
    </citation>
    <scope>NUCLEOTIDE SEQUENCE [LARGE SCALE GENOMIC DNA]</scope>
    <source>
        <tissue evidence="4">Whole gametophyte</tissue>
    </source>
</reference>
<accession>A0A176VXE5</accession>
<dbReference type="PANTHER" id="PTHR46502">
    <property type="entry name" value="C2 DOMAIN-CONTAINING"/>
    <property type="match status" value="1"/>
</dbReference>
<feature type="domain" description="C2" evidence="3">
    <location>
        <begin position="61"/>
        <end position="191"/>
    </location>
</feature>
<proteinExistence type="predicted"/>
<dbReference type="PANTHER" id="PTHR46502:SF2">
    <property type="entry name" value="16 KDA PHLOEM PROTEIN 2"/>
    <property type="match status" value="1"/>
</dbReference>
<comment type="caution">
    <text evidence="4">The sequence shown here is derived from an EMBL/GenBank/DDBJ whole genome shotgun (WGS) entry which is preliminary data.</text>
</comment>
<dbReference type="CDD" id="cd00030">
    <property type="entry name" value="C2"/>
    <property type="match status" value="1"/>
</dbReference>
<keyword evidence="2" id="KW-0106">Calcium</keyword>
<dbReference type="PROSITE" id="PS50004">
    <property type="entry name" value="C2"/>
    <property type="match status" value="1"/>
</dbReference>